<dbReference type="EMBL" id="PSZC01000048">
    <property type="protein sequence ID" value="PPJ29411.1"/>
    <property type="molecule type" value="Genomic_DNA"/>
</dbReference>
<dbReference type="Gene3D" id="3.40.50.150">
    <property type="entry name" value="Vaccinia Virus protein VP39"/>
    <property type="match status" value="1"/>
</dbReference>
<dbReference type="GO" id="GO:0009007">
    <property type="term" value="F:site-specific DNA-methyltransferase (adenine-specific) activity"/>
    <property type="evidence" value="ECO:0007669"/>
    <property type="project" value="UniProtKB-EC"/>
</dbReference>
<dbReference type="PANTHER" id="PTHR42933:SF3">
    <property type="entry name" value="TYPE I RESTRICTION ENZYME MJAVIII METHYLASE SUBUNIT"/>
    <property type="match status" value="1"/>
</dbReference>
<evidence type="ECO:0000256" key="4">
    <source>
        <dbReference type="ARBA" id="ARBA00022679"/>
    </source>
</evidence>
<evidence type="ECO:0000313" key="10">
    <source>
        <dbReference type="Proteomes" id="UP000239874"/>
    </source>
</evidence>
<dbReference type="PROSITE" id="PS00092">
    <property type="entry name" value="N6_MTASE"/>
    <property type="match status" value="1"/>
</dbReference>
<gene>
    <name evidence="9" type="ORF">C5E45_34150</name>
</gene>
<keyword evidence="3" id="KW-0489">Methyltransferase</keyword>
<dbReference type="CDD" id="cd02440">
    <property type="entry name" value="AdoMet_MTases"/>
    <property type="match status" value="1"/>
</dbReference>
<evidence type="ECO:0000256" key="2">
    <source>
        <dbReference type="ARBA" id="ARBA00011900"/>
    </source>
</evidence>
<accession>A0A2S6A8X3</accession>
<evidence type="ECO:0000256" key="5">
    <source>
        <dbReference type="ARBA" id="ARBA00022691"/>
    </source>
</evidence>
<dbReference type="InterPro" id="IPR029063">
    <property type="entry name" value="SAM-dependent_MTases_sf"/>
</dbReference>
<dbReference type="Gene3D" id="1.20.1260.30">
    <property type="match status" value="1"/>
</dbReference>
<name>A0A2S6A8X3_9NOCA</name>
<dbReference type="PANTHER" id="PTHR42933">
    <property type="entry name" value="SLR6095 PROTEIN"/>
    <property type="match status" value="1"/>
</dbReference>
<dbReference type="InterPro" id="IPR003356">
    <property type="entry name" value="DNA_methylase_A-5"/>
</dbReference>
<evidence type="ECO:0000256" key="1">
    <source>
        <dbReference type="ARBA" id="ARBA00006594"/>
    </source>
</evidence>
<dbReference type="AlphaFoldDB" id="A0A2S6A8X3"/>
<dbReference type="PRINTS" id="PR00507">
    <property type="entry name" value="N12N6MTFRASE"/>
</dbReference>
<dbReference type="GO" id="GO:0008170">
    <property type="term" value="F:N-methyltransferase activity"/>
    <property type="evidence" value="ECO:0007669"/>
    <property type="project" value="InterPro"/>
</dbReference>
<comment type="caution">
    <text evidence="9">The sequence shown here is derived from an EMBL/GenBank/DDBJ whole genome shotgun (WGS) entry which is preliminary data.</text>
</comment>
<dbReference type="GO" id="GO:0032259">
    <property type="term" value="P:methylation"/>
    <property type="evidence" value="ECO:0007669"/>
    <property type="project" value="UniProtKB-KW"/>
</dbReference>
<dbReference type="Proteomes" id="UP000239874">
    <property type="component" value="Unassembled WGS sequence"/>
</dbReference>
<dbReference type="GO" id="GO:0003677">
    <property type="term" value="F:DNA binding"/>
    <property type="evidence" value="ECO:0007669"/>
    <property type="project" value="InterPro"/>
</dbReference>
<dbReference type="InterPro" id="IPR002052">
    <property type="entry name" value="DNA_methylase_N6_adenine_CS"/>
</dbReference>
<sequence length="645" mass="71161">MRSVDLAQHLWKAADTLRGPLDATEYQRVLSVVLLLKWASHHPEKLTIPEPATWGKLTASTDTSAADALRVAAAALSDSNPEILDKEFQHLASLTKLTDAQAKFLIDTFDSILKATGDSEQDDEDAGRAYEQLLYRFTDKRNEFSTPPSVRRLMAQLAAPEPGHSVYDPCVGTGGLLIAADAYVADRAGQTDALSLFGQDISQQTCTVARLNLLLHNITKATVRAGDALENPSYLDDSGRLQRFDRVVTDPPFSLKGPRTPIPQHTRYGVSRLADLMFVQHVLASLTPEGVGVVTVPHGVLFRGGAEGQIRQRLLEDGRIAAVITLGRNIFHNTTIPAGLLVLRGEHSAKTSQRDVLFINAENELDVARAKNHLAPRHIERIASTFHSQEENDHFSRLVPIGEIASKEFNLNASAYIDPPPTPITSSDIGALLTGGIPVSEIGASRDRFAAFGIEPTSLFVPREPGFLDFPPEGYEAIAATIPKRTAHVEVGFTTAVEHWAQQFRADKTVLTGEPPAKVRKHFSETFLHALSASAIVNNEQLSGLFIDWWVTNEENLNRLRSPDNSSESPAAKEYEDLYHRIVADLIARATQLVAQERNRLVDTYVAWGKRYNTSLKELETRRAEASSRLSTHLRRLGYPHELTR</sequence>
<evidence type="ECO:0000256" key="6">
    <source>
        <dbReference type="ARBA" id="ARBA00022747"/>
    </source>
</evidence>
<feature type="domain" description="DNA methylase adenine-specific" evidence="8">
    <location>
        <begin position="124"/>
        <end position="419"/>
    </location>
</feature>
<keyword evidence="5" id="KW-0949">S-adenosyl-L-methionine</keyword>
<evidence type="ECO:0000256" key="7">
    <source>
        <dbReference type="ARBA" id="ARBA00047942"/>
    </source>
</evidence>
<protein>
    <recommendedName>
        <fullName evidence="2">site-specific DNA-methyltransferase (adenine-specific)</fullName>
        <ecNumber evidence="2">2.1.1.72</ecNumber>
    </recommendedName>
</protein>
<dbReference type="GO" id="GO:0009307">
    <property type="term" value="P:DNA restriction-modification system"/>
    <property type="evidence" value="ECO:0007669"/>
    <property type="project" value="UniProtKB-KW"/>
</dbReference>
<dbReference type="RefSeq" id="WP_104380759.1">
    <property type="nucleotide sequence ID" value="NZ_PSZC01000048.1"/>
</dbReference>
<keyword evidence="4" id="KW-0808">Transferase</keyword>
<dbReference type="InterPro" id="IPR038333">
    <property type="entry name" value="T1MK-like_N_sf"/>
</dbReference>
<reference evidence="9 10" key="1">
    <citation type="submission" date="2018-02" db="EMBL/GenBank/DDBJ databases">
        <title>8 Nocardia nova and 1 Nocardia cyriacigeorgica strain used for evolution to TMP-SMX.</title>
        <authorList>
            <person name="Mehta H."/>
            <person name="Weng J."/>
            <person name="Shamoo Y."/>
        </authorList>
    </citation>
    <scope>NUCLEOTIDE SEQUENCE [LARGE SCALE GENOMIC DNA]</scope>
    <source>
        <strain evidence="9 10">MDA3139</strain>
    </source>
</reference>
<comment type="similarity">
    <text evidence="1">Belongs to the N(4)/N(6)-methyltransferase family.</text>
</comment>
<evidence type="ECO:0000313" key="9">
    <source>
        <dbReference type="EMBL" id="PPJ29411.1"/>
    </source>
</evidence>
<dbReference type="EC" id="2.1.1.72" evidence="2"/>
<proteinExistence type="inferred from homology"/>
<keyword evidence="6" id="KW-0680">Restriction system</keyword>
<evidence type="ECO:0000259" key="8">
    <source>
        <dbReference type="Pfam" id="PF02384"/>
    </source>
</evidence>
<evidence type="ECO:0000256" key="3">
    <source>
        <dbReference type="ARBA" id="ARBA00022603"/>
    </source>
</evidence>
<dbReference type="SUPFAM" id="SSF53335">
    <property type="entry name" value="S-adenosyl-L-methionine-dependent methyltransferases"/>
    <property type="match status" value="1"/>
</dbReference>
<dbReference type="Pfam" id="PF02384">
    <property type="entry name" value="N6_Mtase"/>
    <property type="match status" value="1"/>
</dbReference>
<dbReference type="InterPro" id="IPR051537">
    <property type="entry name" value="DNA_Adenine_Mtase"/>
</dbReference>
<organism evidence="9 10">
    <name type="scientific">Nocardia nova</name>
    <dbReference type="NCBI Taxonomy" id="37330"/>
    <lineage>
        <taxon>Bacteria</taxon>
        <taxon>Bacillati</taxon>
        <taxon>Actinomycetota</taxon>
        <taxon>Actinomycetes</taxon>
        <taxon>Mycobacteriales</taxon>
        <taxon>Nocardiaceae</taxon>
        <taxon>Nocardia</taxon>
    </lineage>
</organism>
<comment type="catalytic activity">
    <reaction evidence="7">
        <text>a 2'-deoxyadenosine in DNA + S-adenosyl-L-methionine = an N(6)-methyl-2'-deoxyadenosine in DNA + S-adenosyl-L-homocysteine + H(+)</text>
        <dbReference type="Rhea" id="RHEA:15197"/>
        <dbReference type="Rhea" id="RHEA-COMP:12418"/>
        <dbReference type="Rhea" id="RHEA-COMP:12419"/>
        <dbReference type="ChEBI" id="CHEBI:15378"/>
        <dbReference type="ChEBI" id="CHEBI:57856"/>
        <dbReference type="ChEBI" id="CHEBI:59789"/>
        <dbReference type="ChEBI" id="CHEBI:90615"/>
        <dbReference type="ChEBI" id="CHEBI:90616"/>
        <dbReference type="EC" id="2.1.1.72"/>
    </reaction>
</comment>